<dbReference type="Proteomes" id="UP001224890">
    <property type="component" value="Unassembled WGS sequence"/>
</dbReference>
<name>A0AAJ0EVI7_9PEZI</name>
<keyword evidence="1" id="KW-0479">Metal-binding</keyword>
<keyword evidence="7" id="KW-1185">Reference proteome</keyword>
<keyword evidence="4" id="KW-0804">Transcription</keyword>
<keyword evidence="3" id="KW-0805">Transcription regulation</keyword>
<dbReference type="GeneID" id="85453771"/>
<dbReference type="EMBL" id="JAHMHR010000022">
    <property type="protein sequence ID" value="KAK1675338.1"/>
    <property type="molecule type" value="Genomic_DNA"/>
</dbReference>
<evidence type="ECO:0000313" key="7">
    <source>
        <dbReference type="Proteomes" id="UP001224890"/>
    </source>
</evidence>
<dbReference type="RefSeq" id="XP_060429341.1">
    <property type="nucleotide sequence ID" value="XM_060569245.1"/>
</dbReference>
<protein>
    <recommendedName>
        <fullName evidence="8">Transcription factor domain-containing protein</fullName>
    </recommendedName>
</protein>
<evidence type="ECO:0000256" key="3">
    <source>
        <dbReference type="ARBA" id="ARBA00023015"/>
    </source>
</evidence>
<organism evidence="6 7">
    <name type="scientific">Colletotrichum godetiae</name>
    <dbReference type="NCBI Taxonomy" id="1209918"/>
    <lineage>
        <taxon>Eukaryota</taxon>
        <taxon>Fungi</taxon>
        <taxon>Dikarya</taxon>
        <taxon>Ascomycota</taxon>
        <taxon>Pezizomycotina</taxon>
        <taxon>Sordariomycetes</taxon>
        <taxon>Hypocreomycetidae</taxon>
        <taxon>Glomerellales</taxon>
        <taxon>Glomerellaceae</taxon>
        <taxon>Colletotrichum</taxon>
        <taxon>Colletotrichum acutatum species complex</taxon>
    </lineage>
</organism>
<gene>
    <name evidence="6" type="ORF">BDP55DRAFT_552839</name>
</gene>
<dbReference type="AlphaFoldDB" id="A0AAJ0EVI7"/>
<proteinExistence type="predicted"/>
<evidence type="ECO:0000256" key="2">
    <source>
        <dbReference type="ARBA" id="ARBA00022833"/>
    </source>
</evidence>
<sequence length="258" mass="29452">MIKQTLRSYPQMMLRRSTFPPFIHQYQDKSHLPEPLANCMGIAILFTSRTADTSPFLWQSIQREQERNLSEMTKFNRKEIFASLQAELIYIIMRVVGGGGSTPEDCDYNTHMLLAYEALWKHFMTVTDTPCSIESKNSQSWENWILNESRIRIACVWFLVAQVATVKVGISCSILDTWRELPLPCHKIQWGAITPESWDEETKALGSLPSRGKELACFGELLESHQRASDQVHAETLDRWNSGADNIGVLLNLATVLM</sequence>
<evidence type="ECO:0000256" key="5">
    <source>
        <dbReference type="ARBA" id="ARBA00023242"/>
    </source>
</evidence>
<keyword evidence="2" id="KW-0862">Zinc</keyword>
<comment type="caution">
    <text evidence="6">The sequence shown here is derived from an EMBL/GenBank/DDBJ whole genome shotgun (WGS) entry which is preliminary data.</text>
</comment>
<dbReference type="GO" id="GO:0046872">
    <property type="term" value="F:metal ion binding"/>
    <property type="evidence" value="ECO:0007669"/>
    <property type="project" value="UniProtKB-KW"/>
</dbReference>
<evidence type="ECO:0008006" key="8">
    <source>
        <dbReference type="Google" id="ProtNLM"/>
    </source>
</evidence>
<evidence type="ECO:0000256" key="4">
    <source>
        <dbReference type="ARBA" id="ARBA00023163"/>
    </source>
</evidence>
<evidence type="ECO:0000256" key="1">
    <source>
        <dbReference type="ARBA" id="ARBA00022723"/>
    </source>
</evidence>
<keyword evidence="5" id="KW-0539">Nucleus</keyword>
<evidence type="ECO:0000313" key="6">
    <source>
        <dbReference type="EMBL" id="KAK1675338.1"/>
    </source>
</evidence>
<dbReference type="PANTHER" id="PTHR47660:SF3">
    <property type="entry name" value="FINGER DOMAIN PROTEIN, PUTATIVE (AFU_ORTHOLOGUE AFUA_4G03310)-RELATED"/>
    <property type="match status" value="1"/>
</dbReference>
<accession>A0AAJ0EVI7</accession>
<dbReference type="PANTHER" id="PTHR47660">
    <property type="entry name" value="TRANSCRIPTION FACTOR WITH C2H2 AND ZN(2)-CYS(6) DNA BINDING DOMAIN (EUROFUNG)-RELATED-RELATED"/>
    <property type="match status" value="1"/>
</dbReference>
<reference evidence="6" key="1">
    <citation type="submission" date="2021-06" db="EMBL/GenBank/DDBJ databases">
        <title>Comparative genomics, transcriptomics and evolutionary studies reveal genomic signatures of adaptation to plant cell wall in hemibiotrophic fungi.</title>
        <authorList>
            <consortium name="DOE Joint Genome Institute"/>
            <person name="Baroncelli R."/>
            <person name="Diaz J.F."/>
            <person name="Benocci T."/>
            <person name="Peng M."/>
            <person name="Battaglia E."/>
            <person name="Haridas S."/>
            <person name="Andreopoulos W."/>
            <person name="Labutti K."/>
            <person name="Pangilinan J."/>
            <person name="Floch G.L."/>
            <person name="Makela M.R."/>
            <person name="Henrissat B."/>
            <person name="Grigoriev I.V."/>
            <person name="Crouch J.A."/>
            <person name="De Vries R.P."/>
            <person name="Sukno S.A."/>
            <person name="Thon M.R."/>
        </authorList>
    </citation>
    <scope>NUCLEOTIDE SEQUENCE</scope>
    <source>
        <strain evidence="6">CBS 193.32</strain>
    </source>
</reference>